<dbReference type="OMA" id="GGWLFND"/>
<evidence type="ECO:0000313" key="2">
    <source>
        <dbReference type="EMBL" id="QRD03555.1"/>
    </source>
</evidence>
<accession>A0A7U2FE04</accession>
<name>A0A7U2FE04_PHANO</name>
<reference evidence="3" key="1">
    <citation type="journal article" date="2021" name="BMC Genomics">
        <title>Chromosome-level genome assembly and manually-curated proteome of model necrotroph Parastagonospora nodorum Sn15 reveals a genome-wide trove of candidate effector homologs, and redundancy of virulence-related functions within an accessory chromosome.</title>
        <authorList>
            <person name="Bertazzoni S."/>
            <person name="Jones D.A.B."/>
            <person name="Phan H.T."/>
            <person name="Tan K.-C."/>
            <person name="Hane J.K."/>
        </authorList>
    </citation>
    <scope>NUCLEOTIDE SEQUENCE [LARGE SCALE GENOMIC DNA]</scope>
    <source>
        <strain evidence="3">SN15 / ATCC MYA-4574 / FGSC 10173)</strain>
    </source>
</reference>
<feature type="domain" description="Utp8 beta-propeller" evidence="1">
    <location>
        <begin position="9"/>
        <end position="379"/>
    </location>
</feature>
<dbReference type="OrthoDB" id="5330858at2759"/>
<evidence type="ECO:0000313" key="3">
    <source>
        <dbReference type="Proteomes" id="UP000663193"/>
    </source>
</evidence>
<sequence length="936" mass="101394">MSFNEIGAAFTLATLSKPVCSTNGRIHAASVCSLSGIKKRKRTEIAVGLNGEGISIYSLQNPQLVTSYALPPSTAFTLAPFSVYRKGSSKTSSQRFTYASVTGSAQSDKSQLICFQEKSSGDRTETAKTGYAPSSGAQILALDALPVTPGGSATAATHDILATFDNGDVICLSADLETVRWVAKLEAAKVGGTIAHVSTSTAKAVIRGLLRNREDVASLLAPTNGNASDLLELTQILCVVSRKPSGSVTLSLLQVQSRSPDLTTAPMSPLKLLVSWDLKQRTNASTSTTHYALHSSSGILHMLEGSTLLSYDFSENVPKLYSELTLPGSDIDSFLRLSQDTLLMTSRQTCRVFDARFNTLQAVHSLDTFSTLSDAASPAKKRKIAQAETTEQNSQVNLLAYYADHDLVVAVREGEVIGMQIDGSFTHKRPRQEGTLLSEALGKGISCTSAREAQKWSERKAKLDRYASKGRINKFEKAIAGDLGIETESNILIFKEENEVNGGPLTNGMGPSIPDEDAMAIDLDQENNPDDDLKTWKLSSVVPDIRKSQYRRYALYALSKIFRSTIVSQDDGNAQSILRIQFFPPNVFQWLLHTGHLSVASIRHAMLEESPKNAHLSPSIVDGDIVKALVDFDPDLHILSAILNYSGHLPVGEVVQAIKLLMQSLDEQPKAQNTTKLLTNGNAPSEEEMDVDITSELDAATNEVDHALSVLDHGLLIRSHTLRPALLRLHGFSPRIITTTLRSMLARHDLEALISLLHLEMKNGGWSSSYDGSDADPSPLNESPDDHAVAIIASLLSCTLDAIGAGAWLATVGNSAESESSEDIIEALQSDTSEALNGFWEARYMRGLLGEFLRFASNLPKSHKPSSKSLERQGKPFAVTQDDGELPMLPLGAKPDMGIEKMKSGRGGKKDEISKREMGLLISKKVPKYSFEKIVV</sequence>
<organism evidence="2 3">
    <name type="scientific">Phaeosphaeria nodorum (strain SN15 / ATCC MYA-4574 / FGSC 10173)</name>
    <name type="common">Glume blotch fungus</name>
    <name type="synonym">Parastagonospora nodorum</name>
    <dbReference type="NCBI Taxonomy" id="321614"/>
    <lineage>
        <taxon>Eukaryota</taxon>
        <taxon>Fungi</taxon>
        <taxon>Dikarya</taxon>
        <taxon>Ascomycota</taxon>
        <taxon>Pezizomycotina</taxon>
        <taxon>Dothideomycetes</taxon>
        <taxon>Pleosporomycetidae</taxon>
        <taxon>Pleosporales</taxon>
        <taxon>Pleosporineae</taxon>
        <taxon>Phaeosphaeriaceae</taxon>
        <taxon>Parastagonospora</taxon>
    </lineage>
</organism>
<keyword evidence="3" id="KW-1185">Reference proteome</keyword>
<dbReference type="Pfam" id="PF10395">
    <property type="entry name" value="Utp8_b_propeller"/>
    <property type="match status" value="1"/>
</dbReference>
<dbReference type="Proteomes" id="UP000663193">
    <property type="component" value="Chromosome 15"/>
</dbReference>
<evidence type="ECO:0000259" key="1">
    <source>
        <dbReference type="Pfam" id="PF10395"/>
    </source>
</evidence>
<dbReference type="RefSeq" id="XP_001800596.1">
    <property type="nucleotide sequence ID" value="XM_001800544.1"/>
</dbReference>
<dbReference type="VEuPathDB" id="FungiDB:JI435_103210"/>
<dbReference type="KEGG" id="pno:SNOG_10321"/>
<proteinExistence type="predicted"/>
<protein>
    <recommendedName>
        <fullName evidence="1">Utp8 beta-propeller domain-containing protein</fullName>
    </recommendedName>
</protein>
<dbReference type="AlphaFoldDB" id="A0A7U2FE04"/>
<dbReference type="EMBL" id="CP069037">
    <property type="protein sequence ID" value="QRD03555.1"/>
    <property type="molecule type" value="Genomic_DNA"/>
</dbReference>
<dbReference type="InterPro" id="IPR018843">
    <property type="entry name" value="Utp8_b-prop"/>
</dbReference>
<gene>
    <name evidence="2" type="ORF">JI435_103210</name>
</gene>